<evidence type="ECO:0000256" key="8">
    <source>
        <dbReference type="ARBA" id="ARBA00023136"/>
    </source>
</evidence>
<dbReference type="GO" id="GO:0016887">
    <property type="term" value="F:ATP hydrolysis activity"/>
    <property type="evidence" value="ECO:0007669"/>
    <property type="project" value="InterPro"/>
</dbReference>
<feature type="transmembrane region" description="Helical" evidence="10">
    <location>
        <begin position="163"/>
        <end position="180"/>
    </location>
</feature>
<comment type="subcellular location">
    <subcellularLocation>
        <location evidence="1">Cell inner membrane</location>
        <topology evidence="1">Multi-pass membrane protein</topology>
    </subcellularLocation>
</comment>
<dbReference type="PANTHER" id="PTHR24221">
    <property type="entry name" value="ATP-BINDING CASSETTE SUB-FAMILY B"/>
    <property type="match status" value="1"/>
</dbReference>
<dbReference type="InterPro" id="IPR003593">
    <property type="entry name" value="AAA+_ATPase"/>
</dbReference>
<dbReference type="Gene3D" id="3.40.50.300">
    <property type="entry name" value="P-loop containing nucleotide triphosphate hydrolases"/>
    <property type="match status" value="1"/>
</dbReference>
<dbReference type="PROSITE" id="PS50929">
    <property type="entry name" value="ABC_TM1F"/>
    <property type="match status" value="1"/>
</dbReference>
<dbReference type="InterPro" id="IPR027417">
    <property type="entry name" value="P-loop_NTPase"/>
</dbReference>
<proteinExistence type="inferred from homology"/>
<evidence type="ECO:0000256" key="3">
    <source>
        <dbReference type="ARBA" id="ARBA00022475"/>
    </source>
</evidence>
<evidence type="ECO:0000259" key="11">
    <source>
        <dbReference type="PROSITE" id="PS50893"/>
    </source>
</evidence>
<protein>
    <submittedName>
        <fullName evidence="13">ABC transporter ATP-binding protein</fullName>
    </submittedName>
</protein>
<keyword evidence="2" id="KW-0813">Transport</keyword>
<dbReference type="GO" id="GO:0005886">
    <property type="term" value="C:plasma membrane"/>
    <property type="evidence" value="ECO:0007669"/>
    <property type="project" value="UniProtKB-SubCell"/>
</dbReference>
<keyword evidence="8 10" id="KW-0472">Membrane</keyword>
<dbReference type="Proteomes" id="UP000698335">
    <property type="component" value="Unassembled WGS sequence"/>
</dbReference>
<dbReference type="PROSITE" id="PS00211">
    <property type="entry name" value="ABC_TRANSPORTER_1"/>
    <property type="match status" value="1"/>
</dbReference>
<feature type="domain" description="ABC transmembrane type-1" evidence="12">
    <location>
        <begin position="26"/>
        <end position="307"/>
    </location>
</feature>
<feature type="transmembrane region" description="Helical" evidence="10">
    <location>
        <begin position="64"/>
        <end position="82"/>
    </location>
</feature>
<dbReference type="InterPro" id="IPR039421">
    <property type="entry name" value="Type_1_exporter"/>
</dbReference>
<evidence type="ECO:0000256" key="1">
    <source>
        <dbReference type="ARBA" id="ARBA00004429"/>
    </source>
</evidence>
<keyword evidence="4 10" id="KW-0812">Transmembrane</keyword>
<dbReference type="Pfam" id="PF00664">
    <property type="entry name" value="ABC_membrane"/>
    <property type="match status" value="1"/>
</dbReference>
<reference evidence="13" key="1">
    <citation type="submission" date="2020-04" db="EMBL/GenBank/DDBJ databases">
        <title>Deep metagenomics examines the oral microbiome during advanced dental caries in children, revealing novel taxa and co-occurrences with host molecules.</title>
        <authorList>
            <person name="Baker J.L."/>
            <person name="Morton J.T."/>
            <person name="Dinis M."/>
            <person name="Alvarez R."/>
            <person name="Tran N.C."/>
            <person name="Knight R."/>
            <person name="Edlund A."/>
        </authorList>
    </citation>
    <scope>NUCLEOTIDE SEQUENCE</scope>
    <source>
        <strain evidence="13">JCVI_38_bin.5</strain>
    </source>
</reference>
<feature type="transmembrane region" description="Helical" evidence="10">
    <location>
        <begin position="137"/>
        <end position="157"/>
    </location>
</feature>
<evidence type="ECO:0000256" key="6">
    <source>
        <dbReference type="ARBA" id="ARBA00022840"/>
    </source>
</evidence>
<evidence type="ECO:0000256" key="5">
    <source>
        <dbReference type="ARBA" id="ARBA00022741"/>
    </source>
</evidence>
<comment type="similarity">
    <text evidence="9">Belongs to the ABC transporter superfamily. Siderophore-Fe(3+) uptake transporter (SIUT) (TC 3.A.1.21) family.</text>
</comment>
<dbReference type="SUPFAM" id="SSF90123">
    <property type="entry name" value="ABC transporter transmembrane region"/>
    <property type="match status" value="1"/>
</dbReference>
<keyword evidence="6 13" id="KW-0067">ATP-binding</keyword>
<dbReference type="InterPro" id="IPR036640">
    <property type="entry name" value="ABC1_TM_sf"/>
</dbReference>
<feature type="transmembrane region" description="Helical" evidence="10">
    <location>
        <begin position="272"/>
        <end position="291"/>
    </location>
</feature>
<dbReference type="SUPFAM" id="SSF52540">
    <property type="entry name" value="P-loop containing nucleoside triphosphate hydrolases"/>
    <property type="match status" value="1"/>
</dbReference>
<dbReference type="Gene3D" id="1.20.1560.10">
    <property type="entry name" value="ABC transporter type 1, transmembrane domain"/>
    <property type="match status" value="1"/>
</dbReference>
<evidence type="ECO:0000259" key="12">
    <source>
        <dbReference type="PROSITE" id="PS50929"/>
    </source>
</evidence>
<sequence>MSRNRNLLSRFRRYMIPEDAAMHKRGMAACILAGVFTGLALCTMMPAAMSLLTAEHQWGLSFNAWVLILAVLAAFSCVLDYWGTKLGYTAGLGYMRMLQRHIGNKVASLPLGWFTASSAGLLSRIVTQEMMTSGQAVAYFVGGFLRNLCACVIFGLGTWVWNWRLGLIVTIAIPILFVLFKLGQKCIEKQYANESPAEEELASRIVEFAQCQGALRACHAGSTYEELSSSFARARRKSVRGLWWGVLGNMLAGMGQQLLVFSMILLGSSLCVTGIAAPFEAIIIIGVSLRFSTMIADISASLFGLEERRQTLDGIDAVMDAPEMPVPQMSKDLPHDASVSADHVAFSYVPDKPVLHDVNFTVPSSGMLAIVGPSGCGKTTVIKLAARFYDTTAGAMRIGGVDVRDLSTEDLFKNVSFVFQDVYLFNDTLRNNVLLARPDASDSDIERVADLAGVTEIVKRLPDGWDTVCGESGRALSGGERQRVSIARALLKQAPIVLLDEATSALDAENEANIVKSIEELRKSSTVIAVAHKLETIKMADKIIVLNASGSIEEEGTHDELLALNGAYADFWGKRVLSAQWKLA</sequence>
<evidence type="ECO:0000256" key="2">
    <source>
        <dbReference type="ARBA" id="ARBA00022448"/>
    </source>
</evidence>
<feature type="domain" description="ABC transporter" evidence="11">
    <location>
        <begin position="339"/>
        <end position="574"/>
    </location>
</feature>
<dbReference type="InterPro" id="IPR011527">
    <property type="entry name" value="ABC1_TM_dom"/>
</dbReference>
<name>A0A930W126_9ACTN</name>
<dbReference type="PROSITE" id="PS50893">
    <property type="entry name" value="ABC_TRANSPORTER_2"/>
    <property type="match status" value="1"/>
</dbReference>
<evidence type="ECO:0000256" key="7">
    <source>
        <dbReference type="ARBA" id="ARBA00022989"/>
    </source>
</evidence>
<gene>
    <name evidence="13" type="ORF">HXK26_01790</name>
</gene>
<keyword evidence="3" id="KW-1003">Cell membrane</keyword>
<accession>A0A930W126</accession>
<dbReference type="GO" id="GO:0005524">
    <property type="term" value="F:ATP binding"/>
    <property type="evidence" value="ECO:0007669"/>
    <property type="project" value="UniProtKB-KW"/>
</dbReference>
<dbReference type="EMBL" id="JABZGW010000043">
    <property type="protein sequence ID" value="MBF4807417.1"/>
    <property type="molecule type" value="Genomic_DNA"/>
</dbReference>
<dbReference type="AlphaFoldDB" id="A0A930W126"/>
<dbReference type="FunFam" id="3.40.50.300:FF:000221">
    <property type="entry name" value="Multidrug ABC transporter ATP-binding protein"/>
    <property type="match status" value="1"/>
</dbReference>
<dbReference type="InterPro" id="IPR003439">
    <property type="entry name" value="ABC_transporter-like_ATP-bd"/>
</dbReference>
<dbReference type="Pfam" id="PF00005">
    <property type="entry name" value="ABC_tran"/>
    <property type="match status" value="1"/>
</dbReference>
<organism evidence="13 14">
    <name type="scientific">Lancefieldella rimae</name>
    <dbReference type="NCBI Taxonomy" id="1383"/>
    <lineage>
        <taxon>Bacteria</taxon>
        <taxon>Bacillati</taxon>
        <taxon>Actinomycetota</taxon>
        <taxon>Coriobacteriia</taxon>
        <taxon>Coriobacteriales</taxon>
        <taxon>Atopobiaceae</taxon>
        <taxon>Lancefieldella</taxon>
    </lineage>
</organism>
<comment type="caution">
    <text evidence="13">The sequence shown here is derived from an EMBL/GenBank/DDBJ whole genome shotgun (WGS) entry which is preliminary data.</text>
</comment>
<evidence type="ECO:0000313" key="14">
    <source>
        <dbReference type="Proteomes" id="UP000698335"/>
    </source>
</evidence>
<dbReference type="PANTHER" id="PTHR24221:SF397">
    <property type="entry name" value="ABC TRANSPORTER, ATP-BINDING TRANSMEMBRANE PROTEIN"/>
    <property type="match status" value="1"/>
</dbReference>
<dbReference type="GO" id="GO:0140359">
    <property type="term" value="F:ABC-type transporter activity"/>
    <property type="evidence" value="ECO:0007669"/>
    <property type="project" value="InterPro"/>
</dbReference>
<dbReference type="InterPro" id="IPR017871">
    <property type="entry name" value="ABC_transporter-like_CS"/>
</dbReference>
<evidence type="ECO:0000313" key="13">
    <source>
        <dbReference type="EMBL" id="MBF4807417.1"/>
    </source>
</evidence>
<keyword evidence="5" id="KW-0547">Nucleotide-binding</keyword>
<dbReference type="SMART" id="SM00382">
    <property type="entry name" value="AAA"/>
    <property type="match status" value="1"/>
</dbReference>
<keyword evidence="7 10" id="KW-1133">Transmembrane helix</keyword>
<dbReference type="GO" id="GO:0034040">
    <property type="term" value="F:ATPase-coupled lipid transmembrane transporter activity"/>
    <property type="evidence" value="ECO:0007669"/>
    <property type="project" value="TreeGrafter"/>
</dbReference>
<feature type="transmembrane region" description="Helical" evidence="10">
    <location>
        <begin position="242"/>
        <end position="266"/>
    </location>
</feature>
<evidence type="ECO:0000256" key="9">
    <source>
        <dbReference type="ARBA" id="ARBA00023455"/>
    </source>
</evidence>
<evidence type="ECO:0000256" key="4">
    <source>
        <dbReference type="ARBA" id="ARBA00022692"/>
    </source>
</evidence>
<evidence type="ECO:0000256" key="10">
    <source>
        <dbReference type="SAM" id="Phobius"/>
    </source>
</evidence>